<dbReference type="HOGENOM" id="CLU_028747_3_0_1"/>
<dbReference type="AlphaFoldDB" id="A0A0C3QE30"/>
<proteinExistence type="predicted"/>
<evidence type="ECO:0000256" key="4">
    <source>
        <dbReference type="SAM" id="MobiDB-lite"/>
    </source>
</evidence>
<dbReference type="PANTHER" id="PTHR24113">
    <property type="entry name" value="RAN GTPASE-ACTIVATING PROTEIN 1"/>
    <property type="match status" value="1"/>
</dbReference>
<evidence type="ECO:0000256" key="1">
    <source>
        <dbReference type="ARBA" id="ARBA00022468"/>
    </source>
</evidence>
<dbReference type="GO" id="GO:0031267">
    <property type="term" value="F:small GTPase binding"/>
    <property type="evidence" value="ECO:0007669"/>
    <property type="project" value="TreeGrafter"/>
</dbReference>
<dbReference type="GO" id="GO:0005634">
    <property type="term" value="C:nucleus"/>
    <property type="evidence" value="ECO:0007669"/>
    <property type="project" value="TreeGrafter"/>
</dbReference>
<feature type="non-terminal residue" evidence="5">
    <location>
        <position position="1"/>
    </location>
</feature>
<keyword evidence="2" id="KW-0433">Leucine-rich repeat</keyword>
<dbReference type="SMART" id="SM00368">
    <property type="entry name" value="LRR_RI"/>
    <property type="match status" value="6"/>
</dbReference>
<dbReference type="InterPro" id="IPR032675">
    <property type="entry name" value="LRR_dom_sf"/>
</dbReference>
<dbReference type="OrthoDB" id="184583at2759"/>
<dbReference type="CDD" id="cd00116">
    <property type="entry name" value="LRR_RI"/>
    <property type="match status" value="1"/>
</dbReference>
<dbReference type="InterPro" id="IPR001611">
    <property type="entry name" value="Leu-rich_rpt"/>
</dbReference>
<protein>
    <recommendedName>
        <fullName evidence="7">Ran-GTPase activating protein 1 C-terminal domain-containing protein</fullName>
    </recommendedName>
</protein>
<name>A0A0C3QE30_9AGAM</name>
<evidence type="ECO:0008006" key="7">
    <source>
        <dbReference type="Google" id="ProtNLM"/>
    </source>
</evidence>
<dbReference type="STRING" id="1051891.A0A0C3QE30"/>
<evidence type="ECO:0000313" key="5">
    <source>
        <dbReference type="EMBL" id="KIO29325.1"/>
    </source>
</evidence>
<dbReference type="Pfam" id="PF13516">
    <property type="entry name" value="LRR_6"/>
    <property type="match status" value="2"/>
</dbReference>
<feature type="compositionally biased region" description="Acidic residues" evidence="4">
    <location>
        <begin position="312"/>
        <end position="323"/>
    </location>
</feature>
<organism evidence="5 6">
    <name type="scientific">Tulasnella calospora MUT 4182</name>
    <dbReference type="NCBI Taxonomy" id="1051891"/>
    <lineage>
        <taxon>Eukaryota</taxon>
        <taxon>Fungi</taxon>
        <taxon>Dikarya</taxon>
        <taxon>Basidiomycota</taxon>
        <taxon>Agaricomycotina</taxon>
        <taxon>Agaricomycetes</taxon>
        <taxon>Cantharellales</taxon>
        <taxon>Tulasnellaceae</taxon>
        <taxon>Tulasnella</taxon>
    </lineage>
</organism>
<dbReference type="SUPFAM" id="SSF52047">
    <property type="entry name" value="RNI-like"/>
    <property type="match status" value="1"/>
</dbReference>
<gene>
    <name evidence="5" type="ORF">M407DRAFT_70678</name>
</gene>
<evidence type="ECO:0000256" key="2">
    <source>
        <dbReference type="ARBA" id="ARBA00022614"/>
    </source>
</evidence>
<sequence length="363" mass="38686">KVADLSDIFTGRLISEIPQALSAVCDALITVPSLVELNLSDNAFGGRSADPMVPFLTQHRTFSVLKLNNNGLGVTGGLIIAKALLDSAEASKAAGQKSALRTVICGRNRLENGSAPKWAEAFKAHGGLVEIRMFQNGIRMEGVEALAQGLSGCPDLEVFDLQDNTCTERGSRAVAQALPSWPKLRELNLSDCLLKPKGGLAVATVLARGVNPKLETLKLTYGEFDNRAIDLIAKAITDHWPNLTTLELNGNIGDPEDECIQNVKDALAGHGHEDALDELDDMMDPAEFEAEEEEDDHPAVKEAEELDKAEAEAEAEAEKDDGEPAATTTKSAPSTIAQQVDKAADELADLLGKVSLGEKPSQS</sequence>
<reference evidence="5 6" key="1">
    <citation type="submission" date="2014-04" db="EMBL/GenBank/DDBJ databases">
        <authorList>
            <consortium name="DOE Joint Genome Institute"/>
            <person name="Kuo A."/>
            <person name="Girlanda M."/>
            <person name="Perotto S."/>
            <person name="Kohler A."/>
            <person name="Nagy L.G."/>
            <person name="Floudas D."/>
            <person name="Copeland A."/>
            <person name="Barry K.W."/>
            <person name="Cichocki N."/>
            <person name="Veneault-Fourrey C."/>
            <person name="LaButti K."/>
            <person name="Lindquist E.A."/>
            <person name="Lipzen A."/>
            <person name="Lundell T."/>
            <person name="Morin E."/>
            <person name="Murat C."/>
            <person name="Sun H."/>
            <person name="Tunlid A."/>
            <person name="Henrissat B."/>
            <person name="Grigoriev I.V."/>
            <person name="Hibbett D.S."/>
            <person name="Martin F."/>
            <person name="Nordberg H.P."/>
            <person name="Cantor M.N."/>
            <person name="Hua S.X."/>
        </authorList>
    </citation>
    <scope>NUCLEOTIDE SEQUENCE [LARGE SCALE GENOMIC DNA]</scope>
    <source>
        <strain evidence="5 6">MUT 4182</strain>
    </source>
</reference>
<dbReference type="Gene3D" id="3.80.10.10">
    <property type="entry name" value="Ribonuclease Inhibitor"/>
    <property type="match status" value="1"/>
</dbReference>
<dbReference type="GO" id="GO:0005829">
    <property type="term" value="C:cytosol"/>
    <property type="evidence" value="ECO:0007669"/>
    <property type="project" value="TreeGrafter"/>
</dbReference>
<dbReference type="GO" id="GO:0005096">
    <property type="term" value="F:GTPase activator activity"/>
    <property type="evidence" value="ECO:0007669"/>
    <property type="project" value="UniProtKB-KW"/>
</dbReference>
<evidence type="ECO:0000256" key="3">
    <source>
        <dbReference type="ARBA" id="ARBA00022737"/>
    </source>
</evidence>
<evidence type="ECO:0000313" key="6">
    <source>
        <dbReference type="Proteomes" id="UP000054248"/>
    </source>
</evidence>
<feature type="compositionally biased region" description="Low complexity" evidence="4">
    <location>
        <begin position="324"/>
        <end position="337"/>
    </location>
</feature>
<accession>A0A0C3QE30</accession>
<dbReference type="Proteomes" id="UP000054248">
    <property type="component" value="Unassembled WGS sequence"/>
</dbReference>
<keyword evidence="3" id="KW-0677">Repeat</keyword>
<keyword evidence="1" id="KW-0343">GTPase activation</keyword>
<feature type="compositionally biased region" description="Basic and acidic residues" evidence="4">
    <location>
        <begin position="297"/>
        <end position="311"/>
    </location>
</feature>
<dbReference type="GO" id="GO:0048471">
    <property type="term" value="C:perinuclear region of cytoplasm"/>
    <property type="evidence" value="ECO:0007669"/>
    <property type="project" value="TreeGrafter"/>
</dbReference>
<reference evidence="6" key="2">
    <citation type="submission" date="2015-01" db="EMBL/GenBank/DDBJ databases">
        <title>Evolutionary Origins and Diversification of the Mycorrhizal Mutualists.</title>
        <authorList>
            <consortium name="DOE Joint Genome Institute"/>
            <consortium name="Mycorrhizal Genomics Consortium"/>
            <person name="Kohler A."/>
            <person name="Kuo A."/>
            <person name="Nagy L.G."/>
            <person name="Floudas D."/>
            <person name="Copeland A."/>
            <person name="Barry K.W."/>
            <person name="Cichocki N."/>
            <person name="Veneault-Fourrey C."/>
            <person name="LaButti K."/>
            <person name="Lindquist E.A."/>
            <person name="Lipzen A."/>
            <person name="Lundell T."/>
            <person name="Morin E."/>
            <person name="Murat C."/>
            <person name="Riley R."/>
            <person name="Ohm R."/>
            <person name="Sun H."/>
            <person name="Tunlid A."/>
            <person name="Henrissat B."/>
            <person name="Grigoriev I.V."/>
            <person name="Hibbett D.S."/>
            <person name="Martin F."/>
        </authorList>
    </citation>
    <scope>NUCLEOTIDE SEQUENCE [LARGE SCALE GENOMIC DNA]</scope>
    <source>
        <strain evidence="6">MUT 4182</strain>
    </source>
</reference>
<dbReference type="PANTHER" id="PTHR24113:SF12">
    <property type="entry name" value="RAN GTPASE-ACTIVATING PROTEIN 1"/>
    <property type="match status" value="1"/>
</dbReference>
<feature type="region of interest" description="Disordered" evidence="4">
    <location>
        <begin position="288"/>
        <end position="343"/>
    </location>
</feature>
<keyword evidence="6" id="KW-1185">Reference proteome</keyword>
<dbReference type="GO" id="GO:0006913">
    <property type="term" value="P:nucleocytoplasmic transport"/>
    <property type="evidence" value="ECO:0007669"/>
    <property type="project" value="TreeGrafter"/>
</dbReference>
<dbReference type="InterPro" id="IPR027038">
    <property type="entry name" value="RanGap"/>
</dbReference>
<dbReference type="EMBL" id="KN822984">
    <property type="protein sequence ID" value="KIO29325.1"/>
    <property type="molecule type" value="Genomic_DNA"/>
</dbReference>